<dbReference type="AlphaFoldDB" id="A0A425Y4D5"/>
<organism evidence="2 3">
    <name type="scientific">Ancylomarina euxinus</name>
    <dbReference type="NCBI Taxonomy" id="2283627"/>
    <lineage>
        <taxon>Bacteria</taxon>
        <taxon>Pseudomonadati</taxon>
        <taxon>Bacteroidota</taxon>
        <taxon>Bacteroidia</taxon>
        <taxon>Marinilabiliales</taxon>
        <taxon>Marinifilaceae</taxon>
        <taxon>Ancylomarina</taxon>
    </lineage>
</organism>
<dbReference type="InterPro" id="IPR002931">
    <property type="entry name" value="Transglutaminase-like"/>
</dbReference>
<dbReference type="Gene3D" id="2.60.120.1130">
    <property type="match status" value="1"/>
</dbReference>
<dbReference type="Gene3D" id="3.10.620.30">
    <property type="match status" value="1"/>
</dbReference>
<name>A0A425Y4D5_9BACT</name>
<gene>
    <name evidence="2" type="ORF">DWB61_05880</name>
</gene>
<evidence type="ECO:0000313" key="2">
    <source>
        <dbReference type="EMBL" id="RRG22966.1"/>
    </source>
</evidence>
<dbReference type="EMBL" id="QQWG01000004">
    <property type="protein sequence ID" value="RRG22966.1"/>
    <property type="molecule type" value="Genomic_DNA"/>
</dbReference>
<keyword evidence="3" id="KW-1185">Reference proteome</keyword>
<dbReference type="Pfam" id="PF01841">
    <property type="entry name" value="Transglut_core"/>
    <property type="match status" value="1"/>
</dbReference>
<comment type="caution">
    <text evidence="2">The sequence shown here is derived from an EMBL/GenBank/DDBJ whole genome shotgun (WGS) entry which is preliminary data.</text>
</comment>
<dbReference type="InterPro" id="IPR038765">
    <property type="entry name" value="Papain-like_cys_pep_sf"/>
</dbReference>
<evidence type="ECO:0000259" key="1">
    <source>
        <dbReference type="Pfam" id="PF01841"/>
    </source>
</evidence>
<dbReference type="Proteomes" id="UP000285794">
    <property type="component" value="Unassembled WGS sequence"/>
</dbReference>
<reference evidence="2 3" key="1">
    <citation type="submission" date="2018-07" db="EMBL/GenBank/DDBJ databases">
        <title>Draft genome sequence of Ancylomarina sp. M1P.</title>
        <authorList>
            <person name="Yadav S."/>
            <person name="Villanueva L."/>
            <person name="Damste J.S.S."/>
        </authorList>
    </citation>
    <scope>NUCLEOTIDE SEQUENCE [LARGE SCALE GENOMIC DNA]</scope>
    <source>
        <strain evidence="2 3">M1P</strain>
    </source>
</reference>
<proteinExistence type="predicted"/>
<accession>A0A425Y4D5</accession>
<sequence length="647" mass="75010">MILDINEKIDKMSIIKKICLTVGLLGIVCVLKAQNDIRSWYQILNENDDKSAVISEWNTTFEFEKQANQMMPRVIKTDVCKIIPLCGRQLTRTYFTNSHKALQKYKIVSSKGNRRVKPVIGDQKDTDIFQTDGQYYLFSLNVTENDQYVEFKIVTVYDDIRFFTREIIPDNQFFVKNRSVNVIKPNWLKLNIGSYNFEQVKVQKSDSISVNGNHIIRYKFDHISSPIQCDYSPSAPHEVPHLFFSAEAYQQEETQWEPILKTTQDLYLWYKEMLGNSDLNSKSFASVLPEILKNKRSKQDSVRSIFYWVQDNIRYIAFEKGIDGFRPQSADLVFKNKYGDCKGMANLLKAMLNTAGFDARLCWLGTRDLPYTYSTSSIAVDNHMICTLIDKEDKIYLDATERFVRLGDCGERIQSKEVLIEDGQSFIIDTIEADGMLANRKNYNLKLGLKEKSLKGEMSFEYVGESQRRFFQFMSTQKVEDQEKTIINLLNNKVSCEIDSIHPLPIEFERDTNFVMQSRVLKSNALLKIGDEVYLGISDLTPYFNPYIDTLKCNKLCFNQTINENVKVDFEIPEELNLKSLPKSITVQFNDVSFKAGFDSSNGRVSYFSQLQIPNRIFTAKELSNLLDLLKQQKKYRSQKIVFETKL</sequence>
<dbReference type="SUPFAM" id="SSF54001">
    <property type="entry name" value="Cysteine proteinases"/>
    <property type="match status" value="1"/>
</dbReference>
<feature type="domain" description="Transglutaminase-like" evidence="1">
    <location>
        <begin position="289"/>
        <end position="363"/>
    </location>
</feature>
<protein>
    <recommendedName>
        <fullName evidence="1">Transglutaminase-like domain-containing protein</fullName>
    </recommendedName>
</protein>
<evidence type="ECO:0000313" key="3">
    <source>
        <dbReference type="Proteomes" id="UP000285794"/>
    </source>
</evidence>